<feature type="compositionally biased region" description="Basic residues" evidence="1">
    <location>
        <begin position="24"/>
        <end position="36"/>
    </location>
</feature>
<dbReference type="InterPro" id="IPR047789">
    <property type="entry name" value="CU044_5270-like"/>
</dbReference>
<keyword evidence="3" id="KW-1185">Reference proteome</keyword>
<comment type="caution">
    <text evidence="2">The sequence shown here is derived from an EMBL/GenBank/DDBJ whole genome shotgun (WGS) entry which is preliminary data.</text>
</comment>
<dbReference type="NCBIfam" id="NF038083">
    <property type="entry name" value="CU044_5270_fam"/>
    <property type="match status" value="1"/>
</dbReference>
<dbReference type="RefSeq" id="WP_208239655.1">
    <property type="nucleotide sequence ID" value="NZ_JAGEPF010000006.1"/>
</dbReference>
<reference evidence="2 3" key="1">
    <citation type="submission" date="2021-03" db="EMBL/GenBank/DDBJ databases">
        <title>Actinomadura violae sp. nov., isolated from lichen in Thailand.</title>
        <authorList>
            <person name="Kanchanasin P."/>
            <person name="Saeng-In P."/>
            <person name="Phongsopitanun W."/>
            <person name="Yuki M."/>
            <person name="Kudo T."/>
            <person name="Ohkuma M."/>
            <person name="Tanasupawat S."/>
        </authorList>
    </citation>
    <scope>NUCLEOTIDE SEQUENCE [LARGE SCALE GENOMIC DNA]</scope>
    <source>
        <strain evidence="2 3">LCR2-06</strain>
    </source>
</reference>
<name>A0ABS3RMR1_9ACTN</name>
<protein>
    <submittedName>
        <fullName evidence="2">CU044_5270 family protein</fullName>
    </submittedName>
</protein>
<dbReference type="EMBL" id="JAGEPF010000006">
    <property type="protein sequence ID" value="MBO2458040.1"/>
    <property type="molecule type" value="Genomic_DNA"/>
</dbReference>
<evidence type="ECO:0000313" key="2">
    <source>
        <dbReference type="EMBL" id="MBO2458040.1"/>
    </source>
</evidence>
<feature type="region of interest" description="Disordered" evidence="1">
    <location>
        <begin position="164"/>
        <end position="191"/>
    </location>
</feature>
<gene>
    <name evidence="2" type="ORF">J4709_10695</name>
</gene>
<evidence type="ECO:0000313" key="3">
    <source>
        <dbReference type="Proteomes" id="UP000680206"/>
    </source>
</evidence>
<evidence type="ECO:0000256" key="1">
    <source>
        <dbReference type="SAM" id="MobiDB-lite"/>
    </source>
</evidence>
<organism evidence="2 3">
    <name type="scientific">Actinomadura violacea</name>
    <dbReference type="NCBI Taxonomy" id="2819934"/>
    <lineage>
        <taxon>Bacteria</taxon>
        <taxon>Bacillati</taxon>
        <taxon>Actinomycetota</taxon>
        <taxon>Actinomycetes</taxon>
        <taxon>Streptosporangiales</taxon>
        <taxon>Thermomonosporaceae</taxon>
        <taxon>Actinomadura</taxon>
    </lineage>
</organism>
<dbReference type="Proteomes" id="UP000680206">
    <property type="component" value="Unassembled WGS sequence"/>
</dbReference>
<accession>A0ABS3RMR1</accession>
<sequence>MDELQSVRELFAEPAPPSAQVAARARRRATGARRRVPRARWTVSGLGLAAAATAAAVFAATQPGGSEPSEPAPVSARQVLLTAAASSARIPSSDGTYWFTESQEGELRTVTGKYGSYTVVNRSEVRDWTNAHSPHRTDAETKAGRGGTTTHYWAERDLGARPAEASDVAAWKRDGSPSTFSAPIPGGSTERLDAKATPWKVHKEETAFNSAFPDGSLQQLRELPTDPEGLRRYLLNHPDANERNRQDGQSDSQYLLDCVGVLLVDEPIPAPVRAAAYRMLAALPDARSRQVKDPLGRPGVEIALAESGDYRTGMVIEPSSGRLLAREDLSGEGAHAKVVGWSALIKAGWTDTAPKHATPLPG</sequence>
<proteinExistence type="predicted"/>
<feature type="region of interest" description="Disordered" evidence="1">
    <location>
        <begin position="1"/>
        <end position="36"/>
    </location>
</feature>